<dbReference type="OrthoDB" id="2411at10239"/>
<keyword evidence="5 7" id="KW-0547">Nucleotide-binding</keyword>
<protein>
    <recommendedName>
        <fullName evidence="7">RNA-directed RNA polymerase</fullName>
        <ecNumber evidence="7">2.7.7.48</ecNumber>
    </recommendedName>
</protein>
<dbReference type="InterPro" id="IPR043502">
    <property type="entry name" value="DNA/RNA_pol_sf"/>
</dbReference>
<dbReference type="GO" id="GO:0000166">
    <property type="term" value="F:nucleotide binding"/>
    <property type="evidence" value="ECO:0007669"/>
    <property type="project" value="UniProtKB-KW"/>
</dbReference>
<accession>D2CSN2</accession>
<keyword evidence="4 7" id="KW-0548">Nucleotidyltransferase</keyword>
<dbReference type="GO" id="GO:0003723">
    <property type="term" value="F:RNA binding"/>
    <property type="evidence" value="ECO:0007669"/>
    <property type="project" value="InterPro"/>
</dbReference>
<evidence type="ECO:0000256" key="5">
    <source>
        <dbReference type="ARBA" id="ARBA00022741"/>
    </source>
</evidence>
<keyword evidence="3 7" id="KW-0808">Transferase</keyword>
<evidence type="ECO:0000256" key="2">
    <source>
        <dbReference type="ARBA" id="ARBA00022484"/>
    </source>
</evidence>
<evidence type="ECO:0000256" key="7">
    <source>
        <dbReference type="RuleBase" id="RU364050"/>
    </source>
</evidence>
<reference evidence="8 9" key="1">
    <citation type="journal article" date="2010" name="J. Gen. Virol.">
        <title>Isolation and full-length sequence analysis of Armigeres subalbatus totivirus, the first totivirus isolate from mosquitoes representing a proposed novel genus (Artivirus) of the family Totiviridae.</title>
        <authorList>
            <person name="Zhai Y."/>
            <person name="Attoui H."/>
            <person name="Mohd Jaafar F."/>
            <person name="Wang H.Q."/>
            <person name="Cao Y.X."/>
            <person name="Fan S.P."/>
            <person name="Sun Y.X."/>
            <person name="Liu L.D."/>
            <person name="Mertens P.P."/>
            <person name="Meng W.S."/>
            <person name="Wang D."/>
            <person name="Liang G."/>
        </authorList>
    </citation>
    <scope>NUCLEOTIDE SEQUENCE [LARGE SCALE GENOMIC DNA]</scope>
    <source>
        <strain evidence="8 9">SaX06-AK20</strain>
    </source>
</reference>
<dbReference type="GO" id="GO:0006351">
    <property type="term" value="P:DNA-templated transcription"/>
    <property type="evidence" value="ECO:0007669"/>
    <property type="project" value="InterPro"/>
</dbReference>
<keyword evidence="7" id="KW-0693">Viral RNA replication</keyword>
<dbReference type="SUPFAM" id="SSF56672">
    <property type="entry name" value="DNA/RNA polymerases"/>
    <property type="match status" value="1"/>
</dbReference>
<keyword evidence="9" id="KW-1185">Reference proteome</keyword>
<dbReference type="GO" id="GO:0003968">
    <property type="term" value="F:RNA-directed RNA polymerase activity"/>
    <property type="evidence" value="ECO:0007669"/>
    <property type="project" value="UniProtKB-KW"/>
</dbReference>
<dbReference type="EMBL" id="EU715328">
    <property type="protein sequence ID" value="ACH85916.1"/>
    <property type="molecule type" value="Genomic_RNA"/>
</dbReference>
<sequence length="761" mass="87974">MKDILCVVSQELKEEMKYYQHLDNILFTNIMIYGHIHGPSTIRELRELGMFNDFETFVTMAGKISGHFKRYPICKDETKQRLCEIQCLTGYLQNDPPGWDFEKEFVSLAEGGYEHGLVGEDWPARFKELNDKVMTRQPMPDFISFEDFIRDGLWITAGSSSIGKVEWTKTDDKGKFKARKNMLTELYTDEDLIEIVNNWDGILRSRVFTKDELSKRRLAVASNIEAYLSEAWILHLFGHGFKNYEYITLDESPKRQHERTSKLINLLRNGSFCLPFDFKGFDHQPQIKAEVQVILQKIVDHVRTKVPKDKLATFNSIAVRMVESYAKGEIINPMTMEVLIQIGGIPSGVRPTSLIGNVWNGDMTTYARELTKLMMRRDEIEEIGIKGDDTYIASKNPVALIIFRLAYAAVNAIGLDSKFGISQNICEFLRNEISINGCQGWSNRAIPSLSQRKPWNAQPWSPSSEVATVANNIYLLERRLKRSTPQLHQANKIKWSKYTNQSYHWLHLPVRLGGFGLYPFEGWEPNGKLPLVAKPFITVNNLKISREYVPWAKLTPEQNILYAQEDFNSKIATDDIPGPQKYYSRDFVNILRTKTFSWTKEPTIIRIFPPKVQRPPVAEHVWWPRDRFVNQKSLDPTMPIFAEFIRQHQTLKRASGRMNIKVEPLPALAKKWYPHLWSSVEYFEANGWHRTDAINLAIGNIPTEPTKILHPSLTAFVKESVKRNNFRYWKGRRNIALNLYTITTLAVHEIQATGGKHLYAY</sequence>
<name>D2CSN2_9VIRU</name>
<evidence type="ECO:0000256" key="4">
    <source>
        <dbReference type="ARBA" id="ARBA00022695"/>
    </source>
</evidence>
<evidence type="ECO:0000256" key="1">
    <source>
        <dbReference type="ARBA" id="ARBA00010455"/>
    </source>
</evidence>
<dbReference type="Pfam" id="PF02123">
    <property type="entry name" value="RdRP_4"/>
    <property type="match status" value="1"/>
</dbReference>
<dbReference type="RefSeq" id="YP_003934934.1">
    <property type="nucleotide sequence ID" value="NC_014609.1"/>
</dbReference>
<comment type="similarity">
    <text evidence="1">Belongs to the totiviridae RNA-directed RNA polymerase family.</text>
</comment>
<evidence type="ECO:0000313" key="9">
    <source>
        <dbReference type="Proteomes" id="UP000202806"/>
    </source>
</evidence>
<organism evidence="8 9">
    <name type="scientific">Armigeres subalbatus virus SaX06-AK20</name>
    <dbReference type="NCBI Taxonomy" id="556524"/>
    <lineage>
        <taxon>Viruses</taxon>
        <taxon>Riboviria</taxon>
        <taxon>Orthornavirae</taxon>
        <taxon>Duplornaviricota</taxon>
        <taxon>Chrymotiviricetes</taxon>
        <taxon>Ghabrivirales</taxon>
        <taxon>Totiviridae</taxon>
    </lineage>
</organism>
<dbReference type="GeneID" id="9838820"/>
<dbReference type="EC" id="2.7.7.48" evidence="7"/>
<dbReference type="Proteomes" id="UP000202806">
    <property type="component" value="Segment"/>
</dbReference>
<keyword evidence="2 7" id="KW-0696">RNA-directed RNA polymerase</keyword>
<evidence type="ECO:0000256" key="3">
    <source>
        <dbReference type="ARBA" id="ARBA00022679"/>
    </source>
</evidence>
<dbReference type="KEGG" id="vg:9838820"/>
<dbReference type="InterPro" id="IPR001795">
    <property type="entry name" value="RNA-dir_pol_luteovirus"/>
</dbReference>
<comment type="catalytic activity">
    <reaction evidence="6 7">
        <text>RNA(n) + a ribonucleoside 5'-triphosphate = RNA(n+1) + diphosphate</text>
        <dbReference type="Rhea" id="RHEA:21248"/>
        <dbReference type="Rhea" id="RHEA-COMP:14527"/>
        <dbReference type="Rhea" id="RHEA-COMP:17342"/>
        <dbReference type="ChEBI" id="CHEBI:33019"/>
        <dbReference type="ChEBI" id="CHEBI:61557"/>
        <dbReference type="ChEBI" id="CHEBI:140395"/>
        <dbReference type="EC" id="2.7.7.48"/>
    </reaction>
</comment>
<evidence type="ECO:0000313" key="8">
    <source>
        <dbReference type="EMBL" id="ACH85916.1"/>
    </source>
</evidence>
<proteinExistence type="inferred from homology"/>
<evidence type="ECO:0000256" key="6">
    <source>
        <dbReference type="ARBA" id="ARBA00048744"/>
    </source>
</evidence>